<dbReference type="PANTHER" id="PTHR13016:SF0">
    <property type="entry name" value="AMME SYNDROME CANDIDATE GENE 1 PROTEIN"/>
    <property type="match status" value="1"/>
</dbReference>
<comment type="caution">
    <text evidence="2">The sequence shown here is derived from an EMBL/GenBank/DDBJ whole genome shotgun (WGS) entry which is preliminary data.</text>
</comment>
<evidence type="ECO:0000313" key="2">
    <source>
        <dbReference type="EMBL" id="CAL1545779.1"/>
    </source>
</evidence>
<gene>
    <name evidence="2" type="ORF">GSLYS_00019156001</name>
</gene>
<dbReference type="NCBIfam" id="TIGR00296">
    <property type="entry name" value="TIGR00296 family protein"/>
    <property type="match status" value="1"/>
</dbReference>
<keyword evidence="3" id="KW-1185">Reference proteome</keyword>
<sequence>MASNCCGVKKQKLNNSMPSICNGNSQAGHSSYHKNGYSAVLPEMCFFCFDVLHSHLHNYEPPRPTPPFTNEAYPLFVTWQLGRERRLRGCIGTFSPTSLHSGLREYAITSAVKDSRFDPITKEEFPKLHCSVSLLTHFEEAMDYLDWEVGLGAHGIRIEFINEKGHKKTATYLPEVAVEQGWDRVQTIDSLLRKGGFKGPITPEVRKSIRMTRYRSEKITIAYSDYVAQKQNGNA</sequence>
<evidence type="ECO:0000313" key="3">
    <source>
        <dbReference type="Proteomes" id="UP001497497"/>
    </source>
</evidence>
<dbReference type="Gene3D" id="3.30.700.20">
    <property type="entry name" value="Hypothetical protein ph0010, domain 1"/>
    <property type="match status" value="1"/>
</dbReference>
<dbReference type="InterPro" id="IPR027485">
    <property type="entry name" value="AMMECR1_N"/>
</dbReference>
<dbReference type="EMBL" id="CAXITT010000734">
    <property type="protein sequence ID" value="CAL1545779.1"/>
    <property type="molecule type" value="Genomic_DNA"/>
</dbReference>
<name>A0AAV2ILP0_LYMST</name>
<dbReference type="InterPro" id="IPR023473">
    <property type="entry name" value="AMMECR1"/>
</dbReference>
<dbReference type="FunFam" id="3.30.700.20:FF:000001">
    <property type="entry name" value="AMME syndrome candidate gene 1"/>
    <property type="match status" value="1"/>
</dbReference>
<accession>A0AAV2ILP0</accession>
<evidence type="ECO:0000259" key="1">
    <source>
        <dbReference type="PROSITE" id="PS51112"/>
    </source>
</evidence>
<reference evidence="2 3" key="1">
    <citation type="submission" date="2024-04" db="EMBL/GenBank/DDBJ databases">
        <authorList>
            <consortium name="Genoscope - CEA"/>
            <person name="William W."/>
        </authorList>
    </citation>
    <scope>NUCLEOTIDE SEQUENCE [LARGE SCALE GENOMIC DNA]</scope>
</reference>
<dbReference type="SUPFAM" id="SSF143447">
    <property type="entry name" value="AMMECR1-like"/>
    <property type="match status" value="1"/>
</dbReference>
<dbReference type="Proteomes" id="UP001497497">
    <property type="component" value="Unassembled WGS sequence"/>
</dbReference>
<dbReference type="InterPro" id="IPR002733">
    <property type="entry name" value="AMMECR1_domain"/>
</dbReference>
<dbReference type="InterPro" id="IPR036071">
    <property type="entry name" value="AMMECR1_dom_sf"/>
</dbReference>
<protein>
    <recommendedName>
        <fullName evidence="1">AMMECR1 domain-containing protein</fullName>
    </recommendedName>
</protein>
<proteinExistence type="predicted"/>
<feature type="domain" description="AMMECR1" evidence="1">
    <location>
        <begin position="33"/>
        <end position="230"/>
    </location>
</feature>
<dbReference type="AlphaFoldDB" id="A0AAV2ILP0"/>
<dbReference type="Pfam" id="PF01871">
    <property type="entry name" value="AMMECR1"/>
    <property type="match status" value="1"/>
</dbReference>
<dbReference type="PROSITE" id="PS51112">
    <property type="entry name" value="AMMECR1"/>
    <property type="match status" value="1"/>
</dbReference>
<dbReference type="PANTHER" id="PTHR13016">
    <property type="entry name" value="AMMECR1 HOMOLOG"/>
    <property type="match status" value="1"/>
</dbReference>
<organism evidence="2 3">
    <name type="scientific">Lymnaea stagnalis</name>
    <name type="common">Great pond snail</name>
    <name type="synonym">Helix stagnalis</name>
    <dbReference type="NCBI Taxonomy" id="6523"/>
    <lineage>
        <taxon>Eukaryota</taxon>
        <taxon>Metazoa</taxon>
        <taxon>Spiralia</taxon>
        <taxon>Lophotrochozoa</taxon>
        <taxon>Mollusca</taxon>
        <taxon>Gastropoda</taxon>
        <taxon>Heterobranchia</taxon>
        <taxon>Euthyneura</taxon>
        <taxon>Panpulmonata</taxon>
        <taxon>Hygrophila</taxon>
        <taxon>Lymnaeoidea</taxon>
        <taxon>Lymnaeidae</taxon>
        <taxon>Lymnaea</taxon>
    </lineage>
</organism>